<reference evidence="3 4" key="1">
    <citation type="submission" date="2019-09" db="EMBL/GenBank/DDBJ databases">
        <authorList>
            <person name="Park J.-S."/>
            <person name="Choi H.-J."/>
        </authorList>
    </citation>
    <scope>NUCLEOTIDE SEQUENCE [LARGE SCALE GENOMIC DNA]</scope>
    <source>
        <strain evidence="3 4">176SS1-4</strain>
    </source>
</reference>
<feature type="transmembrane region" description="Helical" evidence="1">
    <location>
        <begin position="6"/>
        <end position="25"/>
    </location>
</feature>
<keyword evidence="1" id="KW-0472">Membrane</keyword>
<dbReference type="RefSeq" id="WP_150445719.1">
    <property type="nucleotide sequence ID" value="NZ_VYQE01000004.1"/>
</dbReference>
<dbReference type="Proteomes" id="UP000326554">
    <property type="component" value="Unassembled WGS sequence"/>
</dbReference>
<dbReference type="InterPro" id="IPR005530">
    <property type="entry name" value="SPW"/>
</dbReference>
<organism evidence="3 4">
    <name type="scientific">Histidinibacterium aquaticum</name>
    <dbReference type="NCBI Taxonomy" id="2613962"/>
    <lineage>
        <taxon>Bacteria</taxon>
        <taxon>Pseudomonadati</taxon>
        <taxon>Pseudomonadota</taxon>
        <taxon>Alphaproteobacteria</taxon>
        <taxon>Rhodobacterales</taxon>
        <taxon>Paracoccaceae</taxon>
        <taxon>Histidinibacterium</taxon>
    </lineage>
</organism>
<evidence type="ECO:0000259" key="2">
    <source>
        <dbReference type="Pfam" id="PF03779"/>
    </source>
</evidence>
<gene>
    <name evidence="3" type="ORF">F3S47_13025</name>
</gene>
<feature type="transmembrane region" description="Helical" evidence="1">
    <location>
        <begin position="37"/>
        <end position="60"/>
    </location>
</feature>
<dbReference type="AlphaFoldDB" id="A0A5J5GF25"/>
<keyword evidence="1" id="KW-0812">Transmembrane</keyword>
<sequence>MERMHWQDAVTLLAGIVLIAALFVMNVTMPEGASSTIVTWNFVLIGFATVATAVGALYAFQAWEEWVAAILGVWMIVSPWALGFASAPSLMWLAVICGAVIVAMAVFVLLQSDEAV</sequence>
<dbReference type="Pfam" id="PF03779">
    <property type="entry name" value="SPW"/>
    <property type="match status" value="1"/>
</dbReference>
<proteinExistence type="predicted"/>
<keyword evidence="1" id="KW-1133">Transmembrane helix</keyword>
<name>A0A5J5GF25_9RHOB</name>
<protein>
    <recommendedName>
        <fullName evidence="2">SPW repeat-containing integral membrane domain-containing protein</fullName>
    </recommendedName>
</protein>
<feature type="transmembrane region" description="Helical" evidence="1">
    <location>
        <begin position="66"/>
        <end position="83"/>
    </location>
</feature>
<feature type="domain" description="SPW repeat-containing integral membrane" evidence="2">
    <location>
        <begin position="6"/>
        <end position="106"/>
    </location>
</feature>
<dbReference type="EMBL" id="VYQE01000004">
    <property type="protein sequence ID" value="KAA9006701.1"/>
    <property type="molecule type" value="Genomic_DNA"/>
</dbReference>
<keyword evidence="4" id="KW-1185">Reference proteome</keyword>
<feature type="transmembrane region" description="Helical" evidence="1">
    <location>
        <begin position="90"/>
        <end position="110"/>
    </location>
</feature>
<comment type="caution">
    <text evidence="3">The sequence shown here is derived from an EMBL/GenBank/DDBJ whole genome shotgun (WGS) entry which is preliminary data.</text>
</comment>
<evidence type="ECO:0000256" key="1">
    <source>
        <dbReference type="SAM" id="Phobius"/>
    </source>
</evidence>
<evidence type="ECO:0000313" key="3">
    <source>
        <dbReference type="EMBL" id="KAA9006701.1"/>
    </source>
</evidence>
<evidence type="ECO:0000313" key="4">
    <source>
        <dbReference type="Proteomes" id="UP000326554"/>
    </source>
</evidence>
<accession>A0A5J5GF25</accession>